<gene>
    <name evidence="2" type="ORF">NCTC7357_05227</name>
</gene>
<protein>
    <submittedName>
        <fullName evidence="2">Uncharacterized protein</fullName>
    </submittedName>
</protein>
<name>A0AAX3G1A8_9PSED</name>
<organism evidence="2 3">
    <name type="scientific">Pseudomonas chlororaphis</name>
    <dbReference type="NCBI Taxonomy" id="587753"/>
    <lineage>
        <taxon>Bacteria</taxon>
        <taxon>Pseudomonadati</taxon>
        <taxon>Pseudomonadota</taxon>
        <taxon>Gammaproteobacteria</taxon>
        <taxon>Pseudomonadales</taxon>
        <taxon>Pseudomonadaceae</taxon>
        <taxon>Pseudomonas</taxon>
    </lineage>
</organism>
<sequence>MSGKKVEREAVWKYFSVFNTGLSLAERIGTIFVFLFITASSTATGFLAKLDPVLKELGPVYWVGLSVCIAVLLALFYYLFRSAVYRQAQTEYYSRLTVPKNQVNPLDESFKDVIIYIEDLRLPTLQVHRGKHFKRCKFVGHGTIALMGGNIINNTLAGCGDLIAVPEGTLISGTVVFLECTIESCEFVNITILADQYTAKAFLDAGMPVKGLVNN</sequence>
<evidence type="ECO:0000256" key="1">
    <source>
        <dbReference type="SAM" id="Phobius"/>
    </source>
</evidence>
<proteinExistence type="predicted"/>
<keyword evidence="1" id="KW-0812">Transmembrane</keyword>
<evidence type="ECO:0000313" key="3">
    <source>
        <dbReference type="Proteomes" id="UP000277437"/>
    </source>
</evidence>
<accession>A0AAX3G1A8</accession>
<dbReference type="RefSeq" id="WP_124323713.1">
    <property type="nucleotide sequence ID" value="NZ_CP118137.1"/>
</dbReference>
<keyword evidence="1" id="KW-1133">Transmembrane helix</keyword>
<dbReference type="EMBL" id="LR134334">
    <property type="protein sequence ID" value="VEF76848.1"/>
    <property type="molecule type" value="Genomic_DNA"/>
</dbReference>
<evidence type="ECO:0000313" key="2">
    <source>
        <dbReference type="EMBL" id="VEF76848.1"/>
    </source>
</evidence>
<dbReference type="Proteomes" id="UP000277437">
    <property type="component" value="Chromosome"/>
</dbReference>
<feature type="transmembrane region" description="Helical" evidence="1">
    <location>
        <begin position="28"/>
        <end position="48"/>
    </location>
</feature>
<feature type="transmembrane region" description="Helical" evidence="1">
    <location>
        <begin position="60"/>
        <end position="80"/>
    </location>
</feature>
<keyword evidence="1" id="KW-0472">Membrane</keyword>
<dbReference type="AlphaFoldDB" id="A0AAX3G1A8"/>
<reference evidence="2 3" key="1">
    <citation type="submission" date="2018-12" db="EMBL/GenBank/DDBJ databases">
        <authorList>
            <consortium name="Pathogen Informatics"/>
        </authorList>
    </citation>
    <scope>NUCLEOTIDE SEQUENCE [LARGE SCALE GENOMIC DNA]</scope>
    <source>
        <strain evidence="2 3">NCTC7357</strain>
    </source>
</reference>